<dbReference type="InterPro" id="IPR043428">
    <property type="entry name" value="LivM-like"/>
</dbReference>
<evidence type="ECO:0000256" key="5">
    <source>
        <dbReference type="ARBA" id="ARBA00023136"/>
    </source>
</evidence>
<keyword evidence="4 6" id="KW-1133">Transmembrane helix</keyword>
<dbReference type="GO" id="GO:0015658">
    <property type="term" value="F:branched-chain amino acid transmembrane transporter activity"/>
    <property type="evidence" value="ECO:0007669"/>
    <property type="project" value="InterPro"/>
</dbReference>
<evidence type="ECO:0000313" key="8">
    <source>
        <dbReference type="Proteomes" id="UP001229244"/>
    </source>
</evidence>
<evidence type="ECO:0000256" key="1">
    <source>
        <dbReference type="ARBA" id="ARBA00004651"/>
    </source>
</evidence>
<dbReference type="PANTHER" id="PTHR30482:SF10">
    <property type="entry name" value="HIGH-AFFINITY BRANCHED-CHAIN AMINO ACID TRANSPORT PROTEIN BRAE"/>
    <property type="match status" value="1"/>
</dbReference>
<dbReference type="RefSeq" id="WP_306886859.1">
    <property type="nucleotide sequence ID" value="NZ_JAUSUL010000004.1"/>
</dbReference>
<feature type="transmembrane region" description="Helical" evidence="6">
    <location>
        <begin position="248"/>
        <end position="267"/>
    </location>
</feature>
<evidence type="ECO:0000256" key="2">
    <source>
        <dbReference type="ARBA" id="ARBA00022475"/>
    </source>
</evidence>
<feature type="transmembrane region" description="Helical" evidence="6">
    <location>
        <begin position="39"/>
        <end position="59"/>
    </location>
</feature>
<evidence type="ECO:0000256" key="3">
    <source>
        <dbReference type="ARBA" id="ARBA00022692"/>
    </source>
</evidence>
<feature type="transmembrane region" description="Helical" evidence="6">
    <location>
        <begin position="6"/>
        <end position="27"/>
    </location>
</feature>
<dbReference type="EMBL" id="JAUSUL010000004">
    <property type="protein sequence ID" value="MDQ0316961.1"/>
    <property type="molecule type" value="Genomic_DNA"/>
</dbReference>
<proteinExistence type="predicted"/>
<evidence type="ECO:0000256" key="6">
    <source>
        <dbReference type="SAM" id="Phobius"/>
    </source>
</evidence>
<reference evidence="7" key="1">
    <citation type="submission" date="2023-07" db="EMBL/GenBank/DDBJ databases">
        <title>Genomic Encyclopedia of Type Strains, Phase IV (KMG-IV): sequencing the most valuable type-strain genomes for metagenomic binning, comparative biology and taxonomic classification.</title>
        <authorList>
            <person name="Goeker M."/>
        </authorList>
    </citation>
    <scope>NUCLEOTIDE SEQUENCE</scope>
    <source>
        <strain evidence="7">DSM 21202</strain>
    </source>
</reference>
<keyword evidence="3 6" id="KW-0812">Transmembrane</keyword>
<feature type="transmembrane region" description="Helical" evidence="6">
    <location>
        <begin position="143"/>
        <end position="161"/>
    </location>
</feature>
<dbReference type="InterPro" id="IPR001851">
    <property type="entry name" value="ABC_transp_permease"/>
</dbReference>
<gene>
    <name evidence="7" type="ORF">J2S73_003438</name>
</gene>
<dbReference type="Proteomes" id="UP001229244">
    <property type="component" value="Unassembled WGS sequence"/>
</dbReference>
<dbReference type="Pfam" id="PF02653">
    <property type="entry name" value="BPD_transp_2"/>
    <property type="match status" value="1"/>
</dbReference>
<feature type="transmembrane region" description="Helical" evidence="6">
    <location>
        <begin position="100"/>
        <end position="116"/>
    </location>
</feature>
<dbReference type="GO" id="GO:0005886">
    <property type="term" value="C:plasma membrane"/>
    <property type="evidence" value="ECO:0007669"/>
    <property type="project" value="UniProtKB-SubCell"/>
</dbReference>
<feature type="transmembrane region" description="Helical" evidence="6">
    <location>
        <begin position="197"/>
        <end position="217"/>
    </location>
</feature>
<sequence>MELSGLIGYAVFFLSTVSIYAILALGLNVQWGMTGQINIGIAGFFAVGAYTAAILTSAPNAAHVGGFELPFLVGIVAAVITSSIVALIIGAITVNLRSDYLAIATIGIAEIIRFTFQNEEWLSHGVRGIADIPRPFYEGKESGLVFLAVALVSVAIAYFLVERARVAPWGRVLRAIRDNEIATEAAGKDVRRFRLQAFVFGSALMGFAGALYAHFIGFISPDAFEPVFATFIVWAMLIAGGSGNNKGALLGAIVVWLVWSGTETLVARLPADMATQASAARVLLVGVLLEIVLLTRPQGILPEERPKLIARRKK</sequence>
<feature type="transmembrane region" description="Helical" evidence="6">
    <location>
        <begin position="273"/>
        <end position="295"/>
    </location>
</feature>
<protein>
    <submittedName>
        <fullName evidence="7">Branched-chain amino acid transport system permease protein</fullName>
    </submittedName>
</protein>
<keyword evidence="8" id="KW-1185">Reference proteome</keyword>
<comment type="caution">
    <text evidence="7">The sequence shown here is derived from an EMBL/GenBank/DDBJ whole genome shotgun (WGS) entry which is preliminary data.</text>
</comment>
<name>A0AAE4AT63_9HYPH</name>
<evidence type="ECO:0000256" key="4">
    <source>
        <dbReference type="ARBA" id="ARBA00022989"/>
    </source>
</evidence>
<keyword evidence="2" id="KW-1003">Cell membrane</keyword>
<evidence type="ECO:0000313" key="7">
    <source>
        <dbReference type="EMBL" id="MDQ0316961.1"/>
    </source>
</evidence>
<dbReference type="PANTHER" id="PTHR30482">
    <property type="entry name" value="HIGH-AFFINITY BRANCHED-CHAIN AMINO ACID TRANSPORT SYSTEM PERMEASE"/>
    <property type="match status" value="1"/>
</dbReference>
<comment type="subcellular location">
    <subcellularLocation>
        <location evidence="1">Cell membrane</location>
        <topology evidence="1">Multi-pass membrane protein</topology>
    </subcellularLocation>
</comment>
<feature type="transmembrane region" description="Helical" evidence="6">
    <location>
        <begin position="223"/>
        <end position="241"/>
    </location>
</feature>
<feature type="transmembrane region" description="Helical" evidence="6">
    <location>
        <begin position="71"/>
        <end position="93"/>
    </location>
</feature>
<keyword evidence="5 6" id="KW-0472">Membrane</keyword>
<organism evidence="7 8">
    <name type="scientific">Amorphus orientalis</name>
    <dbReference type="NCBI Taxonomy" id="649198"/>
    <lineage>
        <taxon>Bacteria</taxon>
        <taxon>Pseudomonadati</taxon>
        <taxon>Pseudomonadota</taxon>
        <taxon>Alphaproteobacteria</taxon>
        <taxon>Hyphomicrobiales</taxon>
        <taxon>Amorphaceae</taxon>
        <taxon>Amorphus</taxon>
    </lineage>
</organism>
<accession>A0AAE4AT63</accession>
<dbReference type="CDD" id="cd06581">
    <property type="entry name" value="TM_PBP1_LivM_like"/>
    <property type="match status" value="1"/>
</dbReference>
<dbReference type="AlphaFoldDB" id="A0AAE4AT63"/>